<organism evidence="2 3">
    <name type="scientific">Sporolactobacillus spathodeae</name>
    <dbReference type="NCBI Taxonomy" id="1465502"/>
    <lineage>
        <taxon>Bacteria</taxon>
        <taxon>Bacillati</taxon>
        <taxon>Bacillota</taxon>
        <taxon>Bacilli</taxon>
        <taxon>Bacillales</taxon>
        <taxon>Sporolactobacillaceae</taxon>
        <taxon>Sporolactobacillus</taxon>
    </lineage>
</organism>
<dbReference type="PROSITE" id="PS51186">
    <property type="entry name" value="GNAT"/>
    <property type="match status" value="1"/>
</dbReference>
<dbReference type="EMBL" id="JAFBEV010000020">
    <property type="protein sequence ID" value="MBM7658644.1"/>
    <property type="molecule type" value="Genomic_DNA"/>
</dbReference>
<feature type="domain" description="N-acetyltransferase" evidence="1">
    <location>
        <begin position="1"/>
        <end position="139"/>
    </location>
</feature>
<protein>
    <submittedName>
        <fullName evidence="2">Ribosomal protein S18 acetylase RimI-like enzyme</fullName>
    </submittedName>
</protein>
<evidence type="ECO:0000259" key="1">
    <source>
        <dbReference type="PROSITE" id="PS51186"/>
    </source>
</evidence>
<proteinExistence type="predicted"/>
<reference evidence="2 3" key="1">
    <citation type="submission" date="2021-01" db="EMBL/GenBank/DDBJ databases">
        <title>Genomic Encyclopedia of Type Strains, Phase IV (KMG-IV): sequencing the most valuable type-strain genomes for metagenomic binning, comparative biology and taxonomic classification.</title>
        <authorList>
            <person name="Goeker M."/>
        </authorList>
    </citation>
    <scope>NUCLEOTIDE SEQUENCE [LARGE SCALE GENOMIC DNA]</scope>
    <source>
        <strain evidence="2 3">DSM 100968</strain>
    </source>
</reference>
<name>A0ABS2QBW1_9BACL</name>
<dbReference type="InterPro" id="IPR016181">
    <property type="entry name" value="Acyl_CoA_acyltransferase"/>
</dbReference>
<sequence>MLREAASDDFDQIYALMTRSFPSEELRSANAARELLVQSNYHLLKVQNTDQKLTGFFAYWTFSDFYFLEHFAVDPSTRGQGLGTMMLYELLQRLAGDWLLEVEAPKNLLARRRIQFYERCGFIAHSFGYNQPLMQHTAKMRAVPLKIMTNGTNWTLPRLITAKKQIMADVYSCAQSKSRQDA</sequence>
<accession>A0ABS2QBW1</accession>
<dbReference type="Proteomes" id="UP000823201">
    <property type="component" value="Unassembled WGS sequence"/>
</dbReference>
<dbReference type="Pfam" id="PF00583">
    <property type="entry name" value="Acetyltransf_1"/>
    <property type="match status" value="1"/>
</dbReference>
<dbReference type="InterPro" id="IPR000182">
    <property type="entry name" value="GNAT_dom"/>
</dbReference>
<dbReference type="RefSeq" id="WP_205007196.1">
    <property type="nucleotide sequence ID" value="NZ_CBCRXA010000028.1"/>
</dbReference>
<evidence type="ECO:0000313" key="2">
    <source>
        <dbReference type="EMBL" id="MBM7658644.1"/>
    </source>
</evidence>
<comment type="caution">
    <text evidence="2">The sequence shown here is derived from an EMBL/GenBank/DDBJ whole genome shotgun (WGS) entry which is preliminary data.</text>
</comment>
<evidence type="ECO:0000313" key="3">
    <source>
        <dbReference type="Proteomes" id="UP000823201"/>
    </source>
</evidence>
<dbReference type="Gene3D" id="3.40.630.30">
    <property type="match status" value="1"/>
</dbReference>
<gene>
    <name evidence="2" type="ORF">JOC27_002106</name>
</gene>
<dbReference type="SUPFAM" id="SSF55729">
    <property type="entry name" value="Acyl-CoA N-acyltransferases (Nat)"/>
    <property type="match status" value="1"/>
</dbReference>
<dbReference type="CDD" id="cd04301">
    <property type="entry name" value="NAT_SF"/>
    <property type="match status" value="1"/>
</dbReference>
<keyword evidence="3" id="KW-1185">Reference proteome</keyword>